<feature type="region of interest" description="Disordered" evidence="1">
    <location>
        <begin position="18"/>
        <end position="47"/>
    </location>
</feature>
<dbReference type="AlphaFoldDB" id="A0A5B0PSY2"/>
<proteinExistence type="predicted"/>
<accession>A0A5B0PSY2</accession>
<evidence type="ECO:0000256" key="1">
    <source>
        <dbReference type="SAM" id="MobiDB-lite"/>
    </source>
</evidence>
<gene>
    <name evidence="2" type="ORF">PGT21_005422</name>
    <name evidence="3" type="ORF">PGTUg99_002212</name>
</gene>
<sequence>MVYKSKFRRVSISGHFHSKLKTAKDQKRARQLESEETRGGGKAAQGHRVCQRWQAIEGQTVLAQ</sequence>
<evidence type="ECO:0000313" key="4">
    <source>
        <dbReference type="Proteomes" id="UP000324748"/>
    </source>
</evidence>
<feature type="compositionally biased region" description="Basic and acidic residues" evidence="1">
    <location>
        <begin position="22"/>
        <end position="39"/>
    </location>
</feature>
<evidence type="ECO:0000313" key="5">
    <source>
        <dbReference type="Proteomes" id="UP000325313"/>
    </source>
</evidence>
<dbReference type="EMBL" id="VDEP01000315">
    <property type="protein sequence ID" value="KAA1104877.1"/>
    <property type="molecule type" value="Genomic_DNA"/>
</dbReference>
<dbReference type="EMBL" id="VSWC01000067">
    <property type="protein sequence ID" value="KAA1096126.1"/>
    <property type="molecule type" value="Genomic_DNA"/>
</dbReference>
<evidence type="ECO:0000313" key="3">
    <source>
        <dbReference type="EMBL" id="KAA1104877.1"/>
    </source>
</evidence>
<dbReference type="Proteomes" id="UP000324748">
    <property type="component" value="Unassembled WGS sequence"/>
</dbReference>
<protein>
    <submittedName>
        <fullName evidence="3">Uncharacterized protein</fullName>
    </submittedName>
</protein>
<reference evidence="4 5" key="1">
    <citation type="submission" date="2019-05" db="EMBL/GenBank/DDBJ databases">
        <title>Emergence of the Ug99 lineage of the wheat stem rust pathogen through somatic hybridization.</title>
        <authorList>
            <person name="Li F."/>
            <person name="Upadhyaya N.M."/>
            <person name="Sperschneider J."/>
            <person name="Matny O."/>
            <person name="Nguyen-Phuc H."/>
            <person name="Mago R."/>
            <person name="Raley C."/>
            <person name="Miller M.E."/>
            <person name="Silverstein K.A.T."/>
            <person name="Henningsen E."/>
            <person name="Hirsch C.D."/>
            <person name="Visser B."/>
            <person name="Pretorius Z.A."/>
            <person name="Steffenson B.J."/>
            <person name="Schwessinger B."/>
            <person name="Dodds P.N."/>
            <person name="Figueroa M."/>
        </authorList>
    </citation>
    <scope>NUCLEOTIDE SEQUENCE [LARGE SCALE GENOMIC DNA]</scope>
    <source>
        <strain evidence="2">21-0</strain>
        <strain evidence="3 5">Ug99</strain>
    </source>
</reference>
<evidence type="ECO:0000313" key="2">
    <source>
        <dbReference type="EMBL" id="KAA1096126.1"/>
    </source>
</evidence>
<keyword evidence="4" id="KW-1185">Reference proteome</keyword>
<name>A0A5B0PSY2_PUCGR</name>
<dbReference type="Proteomes" id="UP000325313">
    <property type="component" value="Unassembled WGS sequence"/>
</dbReference>
<organism evidence="3 5">
    <name type="scientific">Puccinia graminis f. sp. tritici</name>
    <dbReference type="NCBI Taxonomy" id="56615"/>
    <lineage>
        <taxon>Eukaryota</taxon>
        <taxon>Fungi</taxon>
        <taxon>Dikarya</taxon>
        <taxon>Basidiomycota</taxon>
        <taxon>Pucciniomycotina</taxon>
        <taxon>Pucciniomycetes</taxon>
        <taxon>Pucciniales</taxon>
        <taxon>Pucciniaceae</taxon>
        <taxon>Puccinia</taxon>
    </lineage>
</organism>
<comment type="caution">
    <text evidence="3">The sequence shown here is derived from an EMBL/GenBank/DDBJ whole genome shotgun (WGS) entry which is preliminary data.</text>
</comment>